<accession>A0AAE2BPV3</accession>
<feature type="compositionally biased region" description="Low complexity" evidence="1">
    <location>
        <begin position="2083"/>
        <end position="2097"/>
    </location>
</feature>
<protein>
    <submittedName>
        <fullName evidence="2">Uncharacterized protein</fullName>
    </submittedName>
</protein>
<feature type="compositionally biased region" description="Gly residues" evidence="1">
    <location>
        <begin position="885"/>
        <end position="894"/>
    </location>
</feature>
<feature type="compositionally biased region" description="Polar residues" evidence="1">
    <location>
        <begin position="2335"/>
        <end position="2350"/>
    </location>
</feature>
<feature type="region of interest" description="Disordered" evidence="1">
    <location>
        <begin position="196"/>
        <end position="289"/>
    </location>
</feature>
<feature type="region of interest" description="Disordered" evidence="1">
    <location>
        <begin position="981"/>
        <end position="1118"/>
    </location>
</feature>
<feature type="region of interest" description="Disordered" evidence="1">
    <location>
        <begin position="863"/>
        <end position="906"/>
    </location>
</feature>
<feature type="compositionally biased region" description="Low complexity" evidence="1">
    <location>
        <begin position="1012"/>
        <end position="1021"/>
    </location>
</feature>
<feature type="region of interest" description="Disordered" evidence="1">
    <location>
        <begin position="1533"/>
        <end position="1654"/>
    </location>
</feature>
<sequence length="2471" mass="268800">MANHGAKFVSVNLNKSYGQQNQHSHHTHYPYSNGGGASYGQAAAAGRGRPGSGGGGGMVVLSRNRGAAAKVVPKLSVPPPLNLPSLRKEHEKFDMSGSSGLGAGAGTGSGSRPSSSGVGWTKPVASATAVLEKSESSVDTPGVDGMDAMDGVTRGIGSYMPPSARSNGVGVVGSATVSRDIPPSAEKPMVLRGEDFPTLQAARPVSSGTSQKQKDGLIQKQKQATSEELTQDKRDNYHLGPLVDMNPQGHSSRNTGGSRLLENGREGHGMGSGQMADQVRKQDEYFPDPLPLVHMNPRSDWADDERDTGHVIVEQGREIGFSNNESYWDRDFDLPRPTVLPHKPAQNQYDKWGQRDNETGKSFSSEVLKMDTYNKDVRAPSREGDEVNKWRSTPPYKDSFNSQAGNYRAEVGARMAGHNNMVKENKYIPPRYGDTGRDGSSMLNQDFAFGRRDLGLAGRQQQQRHNAIESFNNRGAEHNSRDRHVTEQPTRYRGDNFRNNTLSKSSFASGGKMAPMTDPILNMGRDKRFSKSERPFSDDPFMRDFTSAGFDETDLFPGGLVGVIKRKKDAAKSTDFHDPVRESFEAELERVQKMQELERQRIVEEQERALEQARREEEERQRRIREEEERQRRLEEEAREAAWKVEQERLEAIRRAEEQRIAREEEKRRIQLEEERRKQAAKQMLQELEARMAKRQAEATKGDSSAPKTTVDEKLEAAVKEKHTSRNLDSDTWEDGERMVENVMTSGSFDSSAHSRSVEMSLRPYPPREGPSNFLDRGKAINSWRRDVFENGFPSPLSDQETGHYSPRRDAFGGGKATYRKEFNGGAGYMPSRAYLKPRMQEQYPDEFGYHKDHGWNLPGSAESCGKVRETEPEFNDSVADKYGDGGWGQGHLGGNTRPPYPERLYPHSEANELYSYGRSRYSMRQPRVLPPPSLASSQRTSFRGVTERSGHSAFPDNDIHYTHAARTESTRQTTYYVSNQGGLEPSEVFGLQQQNSTSEDQKLNDTSRCDSQSSLSVSSPPTSPPHLSHDELDESGDSPVTSAVAEGKRSLLPGSGSVVHNSNSGNDTVVVASDSVSAVEDEEWALENDDTLQQQEEYDEDEDGYREEDEVREADDENLELNQKFEGLGFEERESPDIVDNVVLGFDEGVEVVIPSDDFEKNSGTEERASGIPDTAVGVMDERRSSDGFPSDEHSLLPSDDSHGTNADSSSGKVPEKSPLQGSIGQHTSYSSAKADLLDSADSSNSTGLGVQQTVSSSNDVMAIASQTNTPSLSSAGSQGDLPVKLQFGLFSGPSLIPSPVPAIQIGSIQMPLHIHPSVGPSITHMHPSQPPMFQFGQLHYSSHISQGVLPMAPQSMSFLQPNMLGQFNLTQNAGGSMTHEPRVASTQNVTKDDVSSLSMNKQPSCVSASSEPEQSTRSLSRGLNTVSDAERHKDNSVAHSSSVGVSRASNNKMKSEFVSQAEEKGRHHAVSKTYLPLPKVMGSESQSQPVQPTTQSVAGEKNFSGLRGVGVSSGVRGKRFAYAVKNANMKSSMQDHDMPADSNGFQRKPRRTVRRTEFRVRNDRRPTPASVSSKDTSLDEKPNSAGKAVGVFTRSGSKRGTISNRTMKQRIESEPLASGSIISQEVLSEDREGKDMAKNLPSQIQNTSHPGEVNLRRNATEEDVDAPLQSGVVRVFKQPGIETPSDEDDFIEVRSKRQMLNDRREQREKEIKAKSRTSKPPSKPRATRQKVVVPRSHNKLSIPLASEEPSNSQLDFTASRSPHFGNNLESVGFTAAVSKPQIVITAVNSEAQPMKPSQAHPVSVVSNGGTERDLGPMFDSKNKVMSLSQTQIDEAMKPARYDSHISAGGGHSSTASDPILPTASILTKDKTFSSGASPINSLLAGEKIQFGAVTSPTVLPPSSRVVSNTIGAPGSNRPDVQMSRSFPVPEKDNSLFFEKEKHLSDSCVPLQDCEAEAEAAASAVAVAAISSDEIAGNGLAVNDTKSFVGADIDSITTGVVGDQHLASQSRGEELLSVSLPADLSVETTPISLWPPLPSPQSSSSQMLSHFPGGPPSHFPFYEMNPLLGGPIFAFSPHDESSGTQSQPQKSTPSSSAPLGNWQQCHSGVDSFYGPPAGYSGPFIGPPGGIAGVQGPPHMVVYNHFAPVGQYGQVGLSFMGTTYIPSGKQADWKNNPTSSAMHIGEGDINNMNMTNVQRNAPNLTAPVQHLAPGSPLLPMPSPLPMFDVTPFQTASDLPVQARWGHIPASPLHSVPVSRPSHPQGEGVPPSQVNHGHSIDQSLTAKRFTESRTAASSDNSPSFTVAPETNVAPFPSELGLVDTGSLRSTSSSSGQNVAVQNSSGSTNAESSKPDTVENGKHQSASAVKTQFSQKSTQQGNTAGYNYQRGAMSHRNSTGNEWSHRRMGFHGRIHSTSMDKGHLASFKRCSRYLMLINLRFSIMSFTQGLILTNSGLGFSTIRTPERNLVYPS</sequence>
<feature type="compositionally biased region" description="Polar residues" evidence="1">
    <location>
        <begin position="2291"/>
        <end position="2303"/>
    </location>
</feature>
<dbReference type="EMBL" id="JACGWL010000010">
    <property type="protein sequence ID" value="KAK4393304.1"/>
    <property type="molecule type" value="Genomic_DNA"/>
</dbReference>
<feature type="compositionally biased region" description="Low complexity" evidence="1">
    <location>
        <begin position="1055"/>
        <end position="1079"/>
    </location>
</feature>
<organism evidence="2 3">
    <name type="scientific">Sesamum angolense</name>
    <dbReference type="NCBI Taxonomy" id="2727404"/>
    <lineage>
        <taxon>Eukaryota</taxon>
        <taxon>Viridiplantae</taxon>
        <taxon>Streptophyta</taxon>
        <taxon>Embryophyta</taxon>
        <taxon>Tracheophyta</taxon>
        <taxon>Spermatophyta</taxon>
        <taxon>Magnoliopsida</taxon>
        <taxon>eudicotyledons</taxon>
        <taxon>Gunneridae</taxon>
        <taxon>Pentapetalae</taxon>
        <taxon>asterids</taxon>
        <taxon>lamiids</taxon>
        <taxon>Lamiales</taxon>
        <taxon>Pedaliaceae</taxon>
        <taxon>Sesamum</taxon>
    </lineage>
</organism>
<feature type="compositionally biased region" description="Low complexity" evidence="1">
    <location>
        <begin position="2323"/>
        <end position="2334"/>
    </location>
</feature>
<feature type="region of interest" description="Disordered" evidence="1">
    <location>
        <begin position="923"/>
        <end position="959"/>
    </location>
</feature>
<feature type="region of interest" description="Disordered" evidence="1">
    <location>
        <begin position="2251"/>
        <end position="2400"/>
    </location>
</feature>
<feature type="compositionally biased region" description="Basic and acidic residues" evidence="1">
    <location>
        <begin position="2351"/>
        <end position="2360"/>
    </location>
</feature>
<feature type="compositionally biased region" description="Basic and acidic residues" evidence="1">
    <location>
        <begin position="660"/>
        <end position="678"/>
    </location>
</feature>
<feature type="compositionally biased region" description="Low complexity" evidence="1">
    <location>
        <begin position="110"/>
        <end position="119"/>
    </location>
</feature>
<dbReference type="InterPro" id="IPR051195">
    <property type="entry name" value="Fungal_stress_NST1"/>
</dbReference>
<feature type="region of interest" description="Disordered" evidence="1">
    <location>
        <begin position="93"/>
        <end position="121"/>
    </location>
</feature>
<feature type="region of interest" description="Disordered" evidence="1">
    <location>
        <begin position="792"/>
        <end position="817"/>
    </location>
</feature>
<feature type="compositionally biased region" description="Basic and acidic residues" evidence="1">
    <location>
        <begin position="379"/>
        <end position="389"/>
    </location>
</feature>
<dbReference type="PANTHER" id="PTHR31780:SF10">
    <property type="entry name" value="LD36051P"/>
    <property type="match status" value="1"/>
</dbReference>
<feature type="compositionally biased region" description="Basic and acidic residues" evidence="1">
    <location>
        <begin position="1000"/>
        <end position="1009"/>
    </location>
</feature>
<feature type="compositionally biased region" description="Acidic residues" evidence="1">
    <location>
        <begin position="1080"/>
        <end position="1118"/>
    </location>
</feature>
<feature type="compositionally biased region" description="Basic and acidic residues" evidence="1">
    <location>
        <begin position="1697"/>
        <end position="1715"/>
    </location>
</feature>
<feature type="compositionally biased region" description="Polar residues" evidence="1">
    <location>
        <begin position="1596"/>
        <end position="1608"/>
    </location>
</feature>
<feature type="compositionally biased region" description="Polar residues" evidence="1">
    <location>
        <begin position="1439"/>
        <end position="1451"/>
    </location>
</feature>
<feature type="compositionally biased region" description="Basic and acidic residues" evidence="1">
    <location>
        <begin position="475"/>
        <end position="496"/>
    </location>
</feature>
<feature type="compositionally biased region" description="Basic and acidic residues" evidence="1">
    <location>
        <begin position="1181"/>
        <end position="1204"/>
    </location>
</feature>
<feature type="region of interest" description="Disordered" evidence="1">
    <location>
        <begin position="1154"/>
        <end position="1230"/>
    </location>
</feature>
<gene>
    <name evidence="2" type="ORF">Sango_1801200</name>
</gene>
<reference evidence="2" key="1">
    <citation type="submission" date="2020-06" db="EMBL/GenBank/DDBJ databases">
        <authorList>
            <person name="Li T."/>
            <person name="Hu X."/>
            <person name="Zhang T."/>
            <person name="Song X."/>
            <person name="Zhang H."/>
            <person name="Dai N."/>
            <person name="Sheng W."/>
            <person name="Hou X."/>
            <person name="Wei L."/>
        </authorList>
    </citation>
    <scope>NUCLEOTIDE SEQUENCE</scope>
    <source>
        <strain evidence="2">K16</strain>
        <tissue evidence="2">Leaf</tissue>
    </source>
</reference>
<feature type="region of interest" description="Disordered" evidence="1">
    <location>
        <begin position="660"/>
        <end position="777"/>
    </location>
</feature>
<feature type="region of interest" description="Disordered" evidence="1">
    <location>
        <begin position="609"/>
        <end position="643"/>
    </location>
</feature>
<reference evidence="2" key="2">
    <citation type="journal article" date="2024" name="Plant">
        <title>Genomic evolution and insights into agronomic trait innovations of Sesamum species.</title>
        <authorList>
            <person name="Miao H."/>
            <person name="Wang L."/>
            <person name="Qu L."/>
            <person name="Liu H."/>
            <person name="Sun Y."/>
            <person name="Le M."/>
            <person name="Wang Q."/>
            <person name="Wei S."/>
            <person name="Zheng Y."/>
            <person name="Lin W."/>
            <person name="Duan Y."/>
            <person name="Cao H."/>
            <person name="Xiong S."/>
            <person name="Wang X."/>
            <person name="Wei L."/>
            <person name="Li C."/>
            <person name="Ma Q."/>
            <person name="Ju M."/>
            <person name="Zhao R."/>
            <person name="Li G."/>
            <person name="Mu C."/>
            <person name="Tian Q."/>
            <person name="Mei H."/>
            <person name="Zhang T."/>
            <person name="Gao T."/>
            <person name="Zhang H."/>
        </authorList>
    </citation>
    <scope>NUCLEOTIDE SEQUENCE</scope>
    <source>
        <strain evidence="2">K16</strain>
    </source>
</reference>
<feature type="compositionally biased region" description="Polar residues" evidence="1">
    <location>
        <begin position="497"/>
        <end position="508"/>
    </location>
</feature>
<dbReference type="PANTHER" id="PTHR31780">
    <property type="entry name" value="STRESS RESPONSE PROTEIN NST1-RELATED"/>
    <property type="match status" value="1"/>
</dbReference>
<name>A0AAE2BPV3_9LAMI</name>
<dbReference type="Proteomes" id="UP001289374">
    <property type="component" value="Unassembled WGS sequence"/>
</dbReference>
<feature type="compositionally biased region" description="Polar residues" evidence="1">
    <location>
        <begin position="1642"/>
        <end position="1651"/>
    </location>
</feature>
<feature type="compositionally biased region" description="Polar residues" evidence="1">
    <location>
        <begin position="2361"/>
        <end position="2384"/>
    </location>
</feature>
<feature type="compositionally biased region" description="Basic and acidic residues" evidence="1">
    <location>
        <begin position="688"/>
        <end position="701"/>
    </location>
</feature>
<feature type="compositionally biased region" description="Polar residues" evidence="1">
    <location>
        <begin position="743"/>
        <end position="755"/>
    </location>
</feature>
<feature type="compositionally biased region" description="Basic and acidic residues" evidence="1">
    <location>
        <begin position="1630"/>
        <end position="1639"/>
    </location>
</feature>
<evidence type="ECO:0000313" key="3">
    <source>
        <dbReference type="Proteomes" id="UP001289374"/>
    </source>
</evidence>
<feature type="region of interest" description="Disordered" evidence="1">
    <location>
        <begin position="473"/>
        <end position="523"/>
    </location>
</feature>
<proteinExistence type="predicted"/>
<evidence type="ECO:0000256" key="1">
    <source>
        <dbReference type="SAM" id="MobiDB-lite"/>
    </source>
</evidence>
<feature type="compositionally biased region" description="Polar residues" evidence="1">
    <location>
        <begin position="1386"/>
        <end position="1429"/>
    </location>
</feature>
<feature type="compositionally biased region" description="Basic and acidic residues" evidence="1">
    <location>
        <begin position="710"/>
        <end position="740"/>
    </location>
</feature>
<feature type="compositionally biased region" description="Basic and acidic residues" evidence="1">
    <location>
        <begin position="1159"/>
        <end position="1170"/>
    </location>
</feature>
<feature type="compositionally biased region" description="Basic and acidic residues" evidence="1">
    <location>
        <begin position="1556"/>
        <end position="1568"/>
    </location>
</feature>
<comment type="caution">
    <text evidence="2">The sequence shown here is derived from an EMBL/GenBank/DDBJ whole genome shotgun (WGS) entry which is preliminary data.</text>
</comment>
<keyword evidence="3" id="KW-1185">Reference proteome</keyword>
<feature type="compositionally biased region" description="Gly residues" evidence="1">
    <location>
        <begin position="99"/>
        <end position="109"/>
    </location>
</feature>
<feature type="region of interest" description="Disordered" evidence="1">
    <location>
        <begin position="1374"/>
        <end position="1451"/>
    </location>
</feature>
<feature type="region of interest" description="Disordered" evidence="1">
    <location>
        <begin position="2074"/>
        <end position="2102"/>
    </location>
</feature>
<feature type="compositionally biased region" description="Polar residues" evidence="1">
    <location>
        <begin position="2271"/>
        <end position="2284"/>
    </location>
</feature>
<feature type="compositionally biased region" description="Polar residues" evidence="1">
    <location>
        <begin position="935"/>
        <end position="944"/>
    </location>
</feature>
<feature type="compositionally biased region" description="Polar residues" evidence="1">
    <location>
        <begin position="248"/>
        <end position="257"/>
    </location>
</feature>
<evidence type="ECO:0000313" key="2">
    <source>
        <dbReference type="EMBL" id="KAK4393304.1"/>
    </source>
</evidence>
<feature type="region of interest" description="Disordered" evidence="1">
    <location>
        <begin position="1697"/>
        <end position="1756"/>
    </location>
</feature>
<feature type="region of interest" description="Disordered" evidence="1">
    <location>
        <begin position="379"/>
        <end position="403"/>
    </location>
</feature>
<dbReference type="CDD" id="cd22249">
    <property type="entry name" value="UDM1_RNF168_RNF169-like"/>
    <property type="match status" value="1"/>
</dbReference>